<feature type="transmembrane region" description="Helical" evidence="1">
    <location>
        <begin position="69"/>
        <end position="95"/>
    </location>
</feature>
<keyword evidence="1" id="KW-0812">Transmembrane</keyword>
<gene>
    <name evidence="2" type="ORF">NCTC5664_03073</name>
</gene>
<protein>
    <submittedName>
        <fullName evidence="2">Membrane protein</fullName>
    </submittedName>
</protein>
<keyword evidence="1" id="KW-0472">Membrane</keyword>
<proteinExistence type="predicted"/>
<accession>A0A380E2Z0</accession>
<evidence type="ECO:0000313" key="3">
    <source>
        <dbReference type="Proteomes" id="UP000254502"/>
    </source>
</evidence>
<name>A0A380E2Z0_STAAU</name>
<dbReference type="EMBL" id="UHAQ01000003">
    <property type="protein sequence ID" value="SUK89659.1"/>
    <property type="molecule type" value="Genomic_DNA"/>
</dbReference>
<dbReference type="Proteomes" id="UP000254502">
    <property type="component" value="Unassembled WGS sequence"/>
</dbReference>
<organism evidence="2 3">
    <name type="scientific">Staphylococcus aureus</name>
    <dbReference type="NCBI Taxonomy" id="1280"/>
    <lineage>
        <taxon>Bacteria</taxon>
        <taxon>Bacillati</taxon>
        <taxon>Bacillota</taxon>
        <taxon>Bacilli</taxon>
        <taxon>Bacillales</taxon>
        <taxon>Staphylococcaceae</taxon>
        <taxon>Staphylococcus</taxon>
    </lineage>
</organism>
<reference evidence="2 3" key="1">
    <citation type="submission" date="2018-06" db="EMBL/GenBank/DDBJ databases">
        <authorList>
            <consortium name="Pathogen Informatics"/>
            <person name="Doyle S."/>
        </authorList>
    </citation>
    <scope>NUCLEOTIDE SEQUENCE [LARGE SCALE GENOMIC DNA]</scope>
    <source>
        <strain evidence="2 3">NCTC5664</strain>
    </source>
</reference>
<dbReference type="AlphaFoldDB" id="A0A380E2Z0"/>
<feature type="transmembrane region" description="Helical" evidence="1">
    <location>
        <begin position="17"/>
        <end position="36"/>
    </location>
</feature>
<sequence>MTNEDKRFEQLRFERKFIVIPYVIYAVIVLLLNIFYSDLKITMTLFGLFFAYNVVILFIAFIKHYKRTLLLSLILTVLSGAAFFELFMFMALIIFKY</sequence>
<keyword evidence="1" id="KW-1133">Transmembrane helix</keyword>
<evidence type="ECO:0000313" key="2">
    <source>
        <dbReference type="EMBL" id="SUK89659.1"/>
    </source>
</evidence>
<evidence type="ECO:0000256" key="1">
    <source>
        <dbReference type="SAM" id="Phobius"/>
    </source>
</evidence>
<feature type="transmembrane region" description="Helical" evidence="1">
    <location>
        <begin position="42"/>
        <end position="62"/>
    </location>
</feature>